<proteinExistence type="inferred from homology"/>
<dbReference type="SUPFAM" id="SSF88659">
    <property type="entry name" value="Sigma3 and sigma4 domains of RNA polymerase sigma factors"/>
    <property type="match status" value="1"/>
</dbReference>
<evidence type="ECO:0000259" key="7">
    <source>
        <dbReference type="Pfam" id="PF04542"/>
    </source>
</evidence>
<dbReference type="Proteomes" id="UP000448943">
    <property type="component" value="Unassembled WGS sequence"/>
</dbReference>
<feature type="domain" description="RNA polymerase sigma-70 region 2" evidence="7">
    <location>
        <begin position="25"/>
        <end position="91"/>
    </location>
</feature>
<dbReference type="Pfam" id="PF08281">
    <property type="entry name" value="Sigma70_r4_2"/>
    <property type="match status" value="1"/>
</dbReference>
<dbReference type="EMBL" id="SIJB01000023">
    <property type="protein sequence ID" value="NBI29229.1"/>
    <property type="molecule type" value="Genomic_DNA"/>
</dbReference>
<dbReference type="SUPFAM" id="SSF88946">
    <property type="entry name" value="Sigma2 domain of RNA polymerase sigma factors"/>
    <property type="match status" value="1"/>
</dbReference>
<keyword evidence="5 6" id="KW-0804">Transcription</keyword>
<dbReference type="CDD" id="cd06171">
    <property type="entry name" value="Sigma70_r4"/>
    <property type="match status" value="1"/>
</dbReference>
<dbReference type="PROSITE" id="PS01063">
    <property type="entry name" value="SIGMA70_ECF"/>
    <property type="match status" value="1"/>
</dbReference>
<dbReference type="PANTHER" id="PTHR43133:SF60">
    <property type="entry name" value="RNA POLYMERASE SIGMA FACTOR SIGV"/>
    <property type="match status" value="1"/>
</dbReference>
<dbReference type="Pfam" id="PF04542">
    <property type="entry name" value="Sigma70_r2"/>
    <property type="match status" value="1"/>
</dbReference>
<keyword evidence="4 6" id="KW-0238">DNA-binding</keyword>
<dbReference type="NCBIfam" id="TIGR02937">
    <property type="entry name" value="sigma70-ECF"/>
    <property type="match status" value="1"/>
</dbReference>
<dbReference type="GO" id="GO:0003677">
    <property type="term" value="F:DNA binding"/>
    <property type="evidence" value="ECO:0007669"/>
    <property type="project" value="UniProtKB-KW"/>
</dbReference>
<dbReference type="Gene3D" id="1.10.10.10">
    <property type="entry name" value="Winged helix-like DNA-binding domain superfamily/Winged helix DNA-binding domain"/>
    <property type="match status" value="1"/>
</dbReference>
<evidence type="ECO:0000256" key="1">
    <source>
        <dbReference type="ARBA" id="ARBA00010641"/>
    </source>
</evidence>
<dbReference type="InterPro" id="IPR007627">
    <property type="entry name" value="RNA_pol_sigma70_r2"/>
</dbReference>
<evidence type="ECO:0000256" key="2">
    <source>
        <dbReference type="ARBA" id="ARBA00023015"/>
    </source>
</evidence>
<keyword evidence="10" id="KW-1185">Reference proteome</keyword>
<dbReference type="GO" id="GO:0006950">
    <property type="term" value="P:response to stress"/>
    <property type="evidence" value="ECO:0007669"/>
    <property type="project" value="UniProtKB-ARBA"/>
</dbReference>
<dbReference type="AlphaFoldDB" id="A0A6N9Q337"/>
<dbReference type="GO" id="GO:0006352">
    <property type="term" value="P:DNA-templated transcription initiation"/>
    <property type="evidence" value="ECO:0007669"/>
    <property type="project" value="InterPro"/>
</dbReference>
<dbReference type="InterPro" id="IPR039425">
    <property type="entry name" value="RNA_pol_sigma-70-like"/>
</dbReference>
<dbReference type="InterPro" id="IPR000838">
    <property type="entry name" value="RNA_pol_sigma70_ECF_CS"/>
</dbReference>
<accession>A0A6N9Q337</accession>
<evidence type="ECO:0000256" key="5">
    <source>
        <dbReference type="ARBA" id="ARBA00023163"/>
    </source>
</evidence>
<dbReference type="InterPro" id="IPR014284">
    <property type="entry name" value="RNA_pol_sigma-70_dom"/>
</dbReference>
<comment type="similarity">
    <text evidence="1 6">Belongs to the sigma-70 factor family. ECF subfamily.</text>
</comment>
<evidence type="ECO:0000313" key="9">
    <source>
        <dbReference type="EMBL" id="NBI29229.1"/>
    </source>
</evidence>
<keyword evidence="2 6" id="KW-0805">Transcription regulation</keyword>
<dbReference type="InterPro" id="IPR013249">
    <property type="entry name" value="RNA_pol_sigma70_r4_t2"/>
</dbReference>
<dbReference type="InterPro" id="IPR036388">
    <property type="entry name" value="WH-like_DNA-bd_sf"/>
</dbReference>
<sequence length="191" mass="22622">MEEQMEYNELIDRTLSGNSQAYAELYDKTIQDVFKNVYFLLDDKDDVDDVVQDTYIQVYSSLCKYDRDRPFKPWIMGIMMRQIRTYRRKRWMHFRNVKKAEGYAQKAEHDFSNDIVDRHFNDKLLDSVDNLPYKLKQVVILHYLNEYSQEEVASTLGIPLGTVKSRIHAALKKLRQKGQHYGDILSKVGNV</sequence>
<keyword evidence="3 6" id="KW-0731">Sigma factor</keyword>
<evidence type="ECO:0000256" key="4">
    <source>
        <dbReference type="ARBA" id="ARBA00023125"/>
    </source>
</evidence>
<gene>
    <name evidence="9" type="ORF">ERL59_09680</name>
</gene>
<evidence type="ECO:0000313" key="10">
    <source>
        <dbReference type="Proteomes" id="UP000448943"/>
    </source>
</evidence>
<dbReference type="InterPro" id="IPR013325">
    <property type="entry name" value="RNA_pol_sigma_r2"/>
</dbReference>
<dbReference type="GO" id="GO:0016987">
    <property type="term" value="F:sigma factor activity"/>
    <property type="evidence" value="ECO:0007669"/>
    <property type="project" value="UniProtKB-KW"/>
</dbReference>
<feature type="domain" description="RNA polymerase sigma factor 70 region 4 type 2" evidence="8">
    <location>
        <begin position="123"/>
        <end position="174"/>
    </location>
</feature>
<comment type="caution">
    <text evidence="9">The sequence shown here is derived from an EMBL/GenBank/DDBJ whole genome shotgun (WGS) entry which is preliminary data.</text>
</comment>
<evidence type="ECO:0000259" key="8">
    <source>
        <dbReference type="Pfam" id="PF08281"/>
    </source>
</evidence>
<dbReference type="InterPro" id="IPR013324">
    <property type="entry name" value="RNA_pol_sigma_r3/r4-like"/>
</dbReference>
<organism evidence="9 10">
    <name type="scientific">Chengkuizengella marina</name>
    <dbReference type="NCBI Taxonomy" id="2507566"/>
    <lineage>
        <taxon>Bacteria</taxon>
        <taxon>Bacillati</taxon>
        <taxon>Bacillota</taxon>
        <taxon>Bacilli</taxon>
        <taxon>Bacillales</taxon>
        <taxon>Paenibacillaceae</taxon>
        <taxon>Chengkuizengella</taxon>
    </lineage>
</organism>
<name>A0A6N9Q337_9BACL</name>
<evidence type="ECO:0000256" key="3">
    <source>
        <dbReference type="ARBA" id="ARBA00023082"/>
    </source>
</evidence>
<dbReference type="NCBIfam" id="NF009195">
    <property type="entry name" value="PRK12543.1"/>
    <property type="match status" value="1"/>
</dbReference>
<evidence type="ECO:0000256" key="6">
    <source>
        <dbReference type="RuleBase" id="RU000716"/>
    </source>
</evidence>
<reference evidence="9 10" key="1">
    <citation type="submission" date="2019-01" db="EMBL/GenBank/DDBJ databases">
        <title>Chengkuizengella sp. nov., isolated from deep-sea sediment of East Pacific Ocean.</title>
        <authorList>
            <person name="Yang J."/>
            <person name="Lai Q."/>
            <person name="Shao Z."/>
        </authorList>
    </citation>
    <scope>NUCLEOTIDE SEQUENCE [LARGE SCALE GENOMIC DNA]</scope>
    <source>
        <strain evidence="9 10">YPA3-1-1</strain>
    </source>
</reference>
<dbReference type="PANTHER" id="PTHR43133">
    <property type="entry name" value="RNA POLYMERASE ECF-TYPE SIGMA FACTO"/>
    <property type="match status" value="1"/>
</dbReference>
<protein>
    <recommendedName>
        <fullName evidence="6">RNA polymerase sigma factor</fullName>
    </recommendedName>
</protein>
<dbReference type="OrthoDB" id="9785675at2"/>
<dbReference type="RefSeq" id="WP_160646031.1">
    <property type="nucleotide sequence ID" value="NZ_SIJB01000023.1"/>
</dbReference>
<dbReference type="Gene3D" id="1.10.1740.10">
    <property type="match status" value="1"/>
</dbReference>